<gene>
    <name evidence="1" type="ORF">KGM_202809B</name>
</gene>
<dbReference type="EMBL" id="AGBW02014337">
    <property type="protein sequence ID" value="OWR41843.1"/>
    <property type="molecule type" value="Genomic_DNA"/>
</dbReference>
<dbReference type="KEGG" id="dpl:KGM_202809B"/>
<dbReference type="AlphaFoldDB" id="A0A212EK20"/>
<accession>A0A212EK20</accession>
<evidence type="ECO:0000313" key="1">
    <source>
        <dbReference type="EMBL" id="OWR41843.1"/>
    </source>
</evidence>
<comment type="caution">
    <text evidence="1">The sequence shown here is derived from an EMBL/GenBank/DDBJ whole genome shotgun (WGS) entry which is preliminary data.</text>
</comment>
<keyword evidence="2" id="KW-1185">Reference proteome</keyword>
<reference evidence="1 2" key="1">
    <citation type="journal article" date="2011" name="Cell">
        <title>The monarch butterfly genome yields insights into long-distance migration.</title>
        <authorList>
            <person name="Zhan S."/>
            <person name="Merlin C."/>
            <person name="Boore J.L."/>
            <person name="Reppert S.M."/>
        </authorList>
    </citation>
    <scope>NUCLEOTIDE SEQUENCE [LARGE SCALE GENOMIC DNA]</scope>
    <source>
        <strain evidence="1">F-2</strain>
    </source>
</reference>
<dbReference type="InParanoid" id="A0A212EK20"/>
<sequence>QQPIFLNGVWLCGNCSDINEANIIYNESYDVETSNDEMELQIGFAMDRMRCIKIKTDEDSKVARASGACTSETVSIKVVNVSHCDVWIYS</sequence>
<feature type="non-terminal residue" evidence="1">
    <location>
        <position position="1"/>
    </location>
</feature>
<organism evidence="1 2">
    <name type="scientific">Danaus plexippus plexippus</name>
    <dbReference type="NCBI Taxonomy" id="278856"/>
    <lineage>
        <taxon>Eukaryota</taxon>
        <taxon>Metazoa</taxon>
        <taxon>Ecdysozoa</taxon>
        <taxon>Arthropoda</taxon>
        <taxon>Hexapoda</taxon>
        <taxon>Insecta</taxon>
        <taxon>Pterygota</taxon>
        <taxon>Neoptera</taxon>
        <taxon>Endopterygota</taxon>
        <taxon>Lepidoptera</taxon>
        <taxon>Glossata</taxon>
        <taxon>Ditrysia</taxon>
        <taxon>Papilionoidea</taxon>
        <taxon>Nymphalidae</taxon>
        <taxon>Danainae</taxon>
        <taxon>Danaini</taxon>
        <taxon>Danaina</taxon>
        <taxon>Danaus</taxon>
        <taxon>Danaus</taxon>
    </lineage>
</organism>
<protein>
    <submittedName>
        <fullName evidence="1">Uncharacterized protein</fullName>
    </submittedName>
</protein>
<proteinExistence type="predicted"/>
<name>A0A212EK20_DANPL</name>
<dbReference type="Proteomes" id="UP000007151">
    <property type="component" value="Unassembled WGS sequence"/>
</dbReference>
<evidence type="ECO:0000313" key="2">
    <source>
        <dbReference type="Proteomes" id="UP000007151"/>
    </source>
</evidence>